<dbReference type="SUPFAM" id="SSF110083">
    <property type="entry name" value="Peptidylarginine deiminase Pad4, middle domain"/>
    <property type="match status" value="1"/>
</dbReference>
<dbReference type="OrthoDB" id="5102063at2759"/>
<dbReference type="SUPFAM" id="SSF55909">
    <property type="entry name" value="Pentein"/>
    <property type="match status" value="1"/>
</dbReference>
<sequence>GSWTWGPKGHGAILLVNCDSDHRFIKRPDTEQKAVSTVADLKDMSLMVLRIRGPAKLPDGYKLTLHISQGDAEKVRVFRTNTRSAISNALSRMYGDFVKLFPLVLDRDTLSQEVPYLGGSEEMNLFVEGLHFPDRGFDGLIKIHLSLLESVSEGLPETPIFTDSVVFRVSPWIMTPNTLNPAEVFVCSTSDNYLFLKGIKDVVQKANSKLRICHEYKNRGDRWMQDELEFGYIEAPHHQFPVVLDSPRDGKLMDFPYEDLLGKDFGYVTRVPENEAVTTLDSFGNLEVSPPVTVNGKLYPLGRIIIGVAFPT</sequence>
<feature type="non-terminal residue" evidence="3">
    <location>
        <position position="312"/>
    </location>
</feature>
<feature type="non-terminal residue" evidence="3">
    <location>
        <position position="1"/>
    </location>
</feature>
<protein>
    <recommendedName>
        <fullName evidence="5">Protein-arginine deiminase</fullName>
    </recommendedName>
</protein>
<gene>
    <name evidence="3" type="ORF">NHX12_016812</name>
</gene>
<feature type="domain" description="Protein-arginine deiminase (PAD) central" evidence="2">
    <location>
        <begin position="2"/>
        <end position="149"/>
    </location>
</feature>
<name>A0A9Q0D3W3_9TELE</name>
<comment type="caution">
    <text evidence="3">The sequence shown here is derived from an EMBL/GenBank/DDBJ whole genome shotgun (WGS) entry which is preliminary data.</text>
</comment>
<dbReference type="PANTHER" id="PTHR10837">
    <property type="entry name" value="PEPTIDYLARGININE DEIMINASE"/>
    <property type="match status" value="1"/>
</dbReference>
<keyword evidence="4" id="KW-1185">Reference proteome</keyword>
<feature type="domain" description="Protein-arginine deiminase C-terminal" evidence="1">
    <location>
        <begin position="160"/>
        <end position="309"/>
    </location>
</feature>
<dbReference type="EMBL" id="JANIIK010003109">
    <property type="protein sequence ID" value="KAJ3581286.1"/>
    <property type="molecule type" value="Genomic_DNA"/>
</dbReference>
<dbReference type="Pfam" id="PF03068">
    <property type="entry name" value="PAD"/>
    <property type="match status" value="1"/>
</dbReference>
<reference evidence="3" key="1">
    <citation type="submission" date="2022-07" db="EMBL/GenBank/DDBJ databases">
        <title>Chromosome-level genome of Muraenolepis orangiensis.</title>
        <authorList>
            <person name="Kim J."/>
        </authorList>
    </citation>
    <scope>NUCLEOTIDE SEQUENCE</scope>
    <source>
        <strain evidence="3">KU_S4_2022</strain>
        <tissue evidence="3">Muscle</tissue>
    </source>
</reference>
<proteinExistence type="predicted"/>
<dbReference type="Gene3D" id="3.75.10.10">
    <property type="entry name" value="L-arginine/glycine Amidinotransferase, Chain A"/>
    <property type="match status" value="1"/>
</dbReference>
<dbReference type="AlphaFoldDB" id="A0A9Q0D3W3"/>
<organism evidence="3 4">
    <name type="scientific">Muraenolepis orangiensis</name>
    <name type="common">Patagonian moray cod</name>
    <dbReference type="NCBI Taxonomy" id="630683"/>
    <lineage>
        <taxon>Eukaryota</taxon>
        <taxon>Metazoa</taxon>
        <taxon>Chordata</taxon>
        <taxon>Craniata</taxon>
        <taxon>Vertebrata</taxon>
        <taxon>Euteleostomi</taxon>
        <taxon>Actinopterygii</taxon>
        <taxon>Neopterygii</taxon>
        <taxon>Teleostei</taxon>
        <taxon>Neoteleostei</taxon>
        <taxon>Acanthomorphata</taxon>
        <taxon>Zeiogadaria</taxon>
        <taxon>Gadariae</taxon>
        <taxon>Gadiformes</taxon>
        <taxon>Muraenolepidoidei</taxon>
        <taxon>Muraenolepididae</taxon>
        <taxon>Muraenolepis</taxon>
    </lineage>
</organism>
<dbReference type="FunFam" id="2.60.40.1700:FF:000001">
    <property type="entry name" value="Protein-arginine deiminase type-2"/>
    <property type="match status" value="1"/>
</dbReference>
<dbReference type="Pfam" id="PF08527">
    <property type="entry name" value="PAD_M"/>
    <property type="match status" value="1"/>
</dbReference>
<dbReference type="InterPro" id="IPR004303">
    <property type="entry name" value="PAD"/>
</dbReference>
<evidence type="ECO:0000259" key="2">
    <source>
        <dbReference type="Pfam" id="PF08527"/>
    </source>
</evidence>
<evidence type="ECO:0000313" key="4">
    <source>
        <dbReference type="Proteomes" id="UP001148018"/>
    </source>
</evidence>
<dbReference type="Proteomes" id="UP001148018">
    <property type="component" value="Unassembled WGS sequence"/>
</dbReference>
<dbReference type="InterPro" id="IPR013733">
    <property type="entry name" value="Prot_Arg_deaminase_cen_dom"/>
</dbReference>
<evidence type="ECO:0000259" key="1">
    <source>
        <dbReference type="Pfam" id="PF03068"/>
    </source>
</evidence>
<evidence type="ECO:0008006" key="5">
    <source>
        <dbReference type="Google" id="ProtNLM"/>
    </source>
</evidence>
<dbReference type="InterPro" id="IPR013530">
    <property type="entry name" value="PAD_C"/>
</dbReference>
<dbReference type="GO" id="GO:0005737">
    <property type="term" value="C:cytoplasm"/>
    <property type="evidence" value="ECO:0007669"/>
    <property type="project" value="InterPro"/>
</dbReference>
<dbReference type="InterPro" id="IPR036556">
    <property type="entry name" value="PAD_central_sf"/>
</dbReference>
<dbReference type="PANTHER" id="PTHR10837:SF8">
    <property type="entry name" value="PROTEIN-ARGININE DEIMINASE"/>
    <property type="match status" value="1"/>
</dbReference>
<dbReference type="Gene3D" id="2.60.40.1700">
    <property type="entry name" value="Protein-arginine deiminase, central domain"/>
    <property type="match status" value="1"/>
</dbReference>
<accession>A0A9Q0D3W3</accession>
<dbReference type="GO" id="GO:0004668">
    <property type="term" value="F:protein-arginine deiminase activity"/>
    <property type="evidence" value="ECO:0007669"/>
    <property type="project" value="InterPro"/>
</dbReference>
<dbReference type="GO" id="GO:0005509">
    <property type="term" value="F:calcium ion binding"/>
    <property type="evidence" value="ECO:0007669"/>
    <property type="project" value="InterPro"/>
</dbReference>
<evidence type="ECO:0000313" key="3">
    <source>
        <dbReference type="EMBL" id="KAJ3581286.1"/>
    </source>
</evidence>
<dbReference type="GO" id="GO:0005634">
    <property type="term" value="C:nucleus"/>
    <property type="evidence" value="ECO:0007669"/>
    <property type="project" value="TreeGrafter"/>
</dbReference>